<evidence type="ECO:0000256" key="3">
    <source>
        <dbReference type="SAM" id="SignalP"/>
    </source>
</evidence>
<evidence type="ECO:0000256" key="1">
    <source>
        <dbReference type="PROSITE-ProRule" id="PRU00339"/>
    </source>
</evidence>
<dbReference type="InterPro" id="IPR019734">
    <property type="entry name" value="TPR_rpt"/>
</dbReference>
<dbReference type="AlphaFoldDB" id="A0A9X4MEZ4"/>
<name>A0A9X4MEZ4_9BACT</name>
<feature type="compositionally biased region" description="Polar residues" evidence="2">
    <location>
        <begin position="34"/>
        <end position="47"/>
    </location>
</feature>
<feature type="region of interest" description="Disordered" evidence="2">
    <location>
        <begin position="29"/>
        <end position="73"/>
    </location>
</feature>
<feature type="domain" description="PDZ" evidence="4">
    <location>
        <begin position="315"/>
        <end position="400"/>
    </location>
</feature>
<keyword evidence="6" id="KW-1185">Reference proteome</keyword>
<reference evidence="5" key="2">
    <citation type="submission" date="2022-10" db="EMBL/GenBank/DDBJ databases">
        <authorList>
            <person name="Aronson H.S."/>
        </authorList>
    </citation>
    <scope>NUCLEOTIDE SEQUENCE</scope>
    <source>
        <strain evidence="5">RS19-109</strain>
    </source>
</reference>
<accession>A0A9X4MEZ4</accession>
<dbReference type="SMART" id="SM00028">
    <property type="entry name" value="TPR"/>
    <property type="match status" value="1"/>
</dbReference>
<protein>
    <submittedName>
        <fullName evidence="5">PDZ domain-containing protein</fullName>
    </submittedName>
</protein>
<dbReference type="Pfam" id="PF13181">
    <property type="entry name" value="TPR_8"/>
    <property type="match status" value="1"/>
</dbReference>
<dbReference type="Gene3D" id="1.25.40.10">
    <property type="entry name" value="Tetratricopeptide repeat domain"/>
    <property type="match status" value="1"/>
</dbReference>
<dbReference type="SUPFAM" id="SSF50156">
    <property type="entry name" value="PDZ domain-like"/>
    <property type="match status" value="1"/>
</dbReference>
<dbReference type="SUPFAM" id="SSF48452">
    <property type="entry name" value="TPR-like"/>
    <property type="match status" value="1"/>
</dbReference>
<keyword evidence="3" id="KW-0732">Signal</keyword>
<proteinExistence type="predicted"/>
<dbReference type="InterPro" id="IPR011990">
    <property type="entry name" value="TPR-like_helical_dom_sf"/>
</dbReference>
<feature type="repeat" description="TPR" evidence="1">
    <location>
        <begin position="113"/>
        <end position="146"/>
    </location>
</feature>
<gene>
    <name evidence="5" type="ORF">OLX77_01915</name>
</gene>
<feature type="compositionally biased region" description="Low complexity" evidence="2">
    <location>
        <begin position="48"/>
        <end position="61"/>
    </location>
</feature>
<dbReference type="InterPro" id="IPR001478">
    <property type="entry name" value="PDZ"/>
</dbReference>
<dbReference type="InterPro" id="IPR036034">
    <property type="entry name" value="PDZ_sf"/>
</dbReference>
<evidence type="ECO:0000313" key="5">
    <source>
        <dbReference type="EMBL" id="MDG4474915.1"/>
    </source>
</evidence>
<dbReference type="EMBL" id="JAPHEH010000001">
    <property type="protein sequence ID" value="MDG4474915.1"/>
    <property type="molecule type" value="Genomic_DNA"/>
</dbReference>
<sequence length="421" mass="45602">MRNPIFLWSITTLLLAGCAVEQPPAPLSVAPHATTPSTRTNIAQNPGTPTAPAHTAAPQPTVGQKTRATGTPEDARRHMLRGMAAIEMAKSNDDLALAEDEFRLATEIAPRMAIAWFNLGKAQTQLGRNNEAMASFRQYLTLAPDAKDAQTVRDEIVKLEFRRELAAKAQARVGLWVGQDGSFYRLTLNGNRLTLKTDQRRVPEEEVRSTYSLVGDVPVSGYTPAEYQLTLQGNRLTGTWSRGGVRADKCMIPPDTSEAAGELNDREGKIVLHHESTSYQASTQMSLLGDDSCGGVVAVGKKTAEDTLYGPLGKGWLDVTLSGLTQWWDGGFSMVQYGWQGRLKVGVKPGTPAFEAGLRDEDEILAIDGVAVKSLSAGQAVVRLYGEPGSTVTLELWRKGNQAPFTLAIQRIDVSSLQAKQ</sequence>
<dbReference type="PROSITE" id="PS50005">
    <property type="entry name" value="TPR"/>
    <property type="match status" value="1"/>
</dbReference>
<keyword evidence="1" id="KW-0802">TPR repeat</keyword>
<dbReference type="SMART" id="SM00228">
    <property type="entry name" value="PDZ"/>
    <property type="match status" value="1"/>
</dbReference>
<dbReference type="Proteomes" id="UP001154240">
    <property type="component" value="Unassembled WGS sequence"/>
</dbReference>
<feature type="signal peptide" evidence="3">
    <location>
        <begin position="1"/>
        <end position="21"/>
    </location>
</feature>
<dbReference type="RefSeq" id="WP_307631893.1">
    <property type="nucleotide sequence ID" value="NZ_JAPHEH010000001.1"/>
</dbReference>
<evidence type="ECO:0000256" key="2">
    <source>
        <dbReference type="SAM" id="MobiDB-lite"/>
    </source>
</evidence>
<comment type="caution">
    <text evidence="5">The sequence shown here is derived from an EMBL/GenBank/DDBJ whole genome shotgun (WGS) entry which is preliminary data.</text>
</comment>
<evidence type="ECO:0000313" key="6">
    <source>
        <dbReference type="Proteomes" id="UP001154240"/>
    </source>
</evidence>
<dbReference type="Pfam" id="PF13180">
    <property type="entry name" value="PDZ_2"/>
    <property type="match status" value="1"/>
</dbReference>
<dbReference type="CDD" id="cd06782">
    <property type="entry name" value="cpPDZ_CPP-like"/>
    <property type="match status" value="1"/>
</dbReference>
<dbReference type="Gene3D" id="2.30.42.10">
    <property type="match status" value="1"/>
</dbReference>
<feature type="chain" id="PRO_5040817126" evidence="3">
    <location>
        <begin position="22"/>
        <end position="421"/>
    </location>
</feature>
<reference evidence="5" key="1">
    <citation type="journal article" date="2022" name="bioRxiv">
        <title>Thiovibrio frasassiensisgen. nov., sp. nov., an autotrophic, elemental sulfur disproportionating bacterium isolated from sulfidic karst sediment, and proposal of Thiovibrionaceae fam. nov.</title>
        <authorList>
            <person name="Aronson H."/>
            <person name="Thomas C."/>
            <person name="Bhattacharyya M."/>
            <person name="Eckstein S."/>
            <person name="Jensen S."/>
            <person name="Barco R."/>
            <person name="Macalady J."/>
            <person name="Amend J."/>
        </authorList>
    </citation>
    <scope>NUCLEOTIDE SEQUENCE</scope>
    <source>
        <strain evidence="5">RS19-109</strain>
    </source>
</reference>
<organism evidence="5 6">
    <name type="scientific">Thiovibrio frasassiensis</name>
    <dbReference type="NCBI Taxonomy" id="2984131"/>
    <lineage>
        <taxon>Bacteria</taxon>
        <taxon>Pseudomonadati</taxon>
        <taxon>Thermodesulfobacteriota</taxon>
        <taxon>Desulfobulbia</taxon>
        <taxon>Desulfobulbales</taxon>
        <taxon>Thiovibrionaceae</taxon>
        <taxon>Thiovibrio</taxon>
    </lineage>
</organism>
<evidence type="ECO:0000259" key="4">
    <source>
        <dbReference type="SMART" id="SM00228"/>
    </source>
</evidence>
<dbReference type="PROSITE" id="PS51257">
    <property type="entry name" value="PROKAR_LIPOPROTEIN"/>
    <property type="match status" value="1"/>
</dbReference>